<dbReference type="PANTHER" id="PTHR13847:SF280">
    <property type="entry name" value="D-AMINO ACID DEHYDROGENASE"/>
    <property type="match status" value="1"/>
</dbReference>
<protein>
    <submittedName>
        <fullName evidence="4">Glycine/D-amino acid oxidase</fullName>
    </submittedName>
</protein>
<keyword evidence="2" id="KW-0560">Oxidoreductase</keyword>
<dbReference type="Proteomes" id="UP000198749">
    <property type="component" value="Unassembled WGS sequence"/>
</dbReference>
<accession>A0A1H9EQD5</accession>
<dbReference type="Pfam" id="PF01266">
    <property type="entry name" value="DAO"/>
    <property type="match status" value="1"/>
</dbReference>
<dbReference type="OrthoDB" id="9815989at2"/>
<name>A0A1H9EQD5_9GAMM</name>
<dbReference type="PANTHER" id="PTHR13847">
    <property type="entry name" value="SARCOSINE DEHYDROGENASE-RELATED"/>
    <property type="match status" value="1"/>
</dbReference>
<dbReference type="GO" id="GO:0005886">
    <property type="term" value="C:plasma membrane"/>
    <property type="evidence" value="ECO:0007669"/>
    <property type="project" value="TreeGrafter"/>
</dbReference>
<dbReference type="GO" id="GO:0055130">
    <property type="term" value="P:D-alanine catabolic process"/>
    <property type="evidence" value="ECO:0007669"/>
    <property type="project" value="TreeGrafter"/>
</dbReference>
<evidence type="ECO:0000313" key="5">
    <source>
        <dbReference type="Proteomes" id="UP000198749"/>
    </source>
</evidence>
<sequence length="448" mass="49136">MMITLNTPVAFNDPLPDEVDVVVIGGGVIGIFSALNIVRSGLSVMVIEKGRIAGEQSSRNWGWIRQHGRDAAELPIMMEASLLWEAFDKEVKGRTGFKRVGVMYLSQTEAAQAQREAWLSIAAAHGVDTVALSSTQLKQHIQQDPRAKNTWVGATYTASDACAEPWQAVPAVAELAHSEGVLIRENCAVRTLDIEAGQIVGVITEAGRIRTSQVVVAGGAWSSLFLRRHGINIPQLSVRASVARTAPLQSITTASFADKKLAVRRRNDGGYTLALTDSHDHFIGPDSFRLLPKWLRTGLQNYHEIRPWINEIANSPDAWRVQRHWSADEITPFELTRVLDPAPAKGKVKVMQQRFAERFPQIGIPPILDAWAGMIDAMPDIVPIVDRVPDLEGLIVATGMSGHGFGIGPAFGRIVSQIVNKQESQHDLSRFRFSRFSDGSQLEIGPNV</sequence>
<proteinExistence type="inferred from homology"/>
<dbReference type="GO" id="GO:0005737">
    <property type="term" value="C:cytoplasm"/>
    <property type="evidence" value="ECO:0007669"/>
    <property type="project" value="TreeGrafter"/>
</dbReference>
<keyword evidence="5" id="KW-1185">Reference proteome</keyword>
<dbReference type="InterPro" id="IPR036188">
    <property type="entry name" value="FAD/NAD-bd_sf"/>
</dbReference>
<dbReference type="EMBL" id="FOGB01000002">
    <property type="protein sequence ID" value="SEQ27869.1"/>
    <property type="molecule type" value="Genomic_DNA"/>
</dbReference>
<evidence type="ECO:0000256" key="1">
    <source>
        <dbReference type="ARBA" id="ARBA00009410"/>
    </source>
</evidence>
<comment type="similarity">
    <text evidence="1">Belongs to the DadA oxidoreductase family.</text>
</comment>
<dbReference type="InterPro" id="IPR006076">
    <property type="entry name" value="FAD-dep_OxRdtase"/>
</dbReference>
<reference evidence="5" key="1">
    <citation type="submission" date="2016-10" db="EMBL/GenBank/DDBJ databases">
        <authorList>
            <person name="Varghese N."/>
            <person name="Submissions S."/>
        </authorList>
    </citation>
    <scope>NUCLEOTIDE SEQUENCE [LARGE SCALE GENOMIC DNA]</scope>
    <source>
        <strain evidence="5">DSM 18887</strain>
    </source>
</reference>
<dbReference type="SUPFAM" id="SSF51905">
    <property type="entry name" value="FAD/NAD(P)-binding domain"/>
    <property type="match status" value="1"/>
</dbReference>
<evidence type="ECO:0000313" key="4">
    <source>
        <dbReference type="EMBL" id="SEQ27869.1"/>
    </source>
</evidence>
<gene>
    <name evidence="4" type="ORF">SAMN03080615_01020</name>
</gene>
<dbReference type="AlphaFoldDB" id="A0A1H9EQD5"/>
<evidence type="ECO:0000259" key="3">
    <source>
        <dbReference type="Pfam" id="PF01266"/>
    </source>
</evidence>
<dbReference type="GO" id="GO:0008718">
    <property type="term" value="F:D-amino-acid dehydrogenase activity"/>
    <property type="evidence" value="ECO:0007669"/>
    <property type="project" value="TreeGrafter"/>
</dbReference>
<dbReference type="Gene3D" id="3.50.50.60">
    <property type="entry name" value="FAD/NAD(P)-binding domain"/>
    <property type="match status" value="2"/>
</dbReference>
<feature type="domain" description="FAD dependent oxidoreductase" evidence="3">
    <location>
        <begin position="20"/>
        <end position="417"/>
    </location>
</feature>
<dbReference type="STRING" id="355243.SAMN03080615_01020"/>
<evidence type="ECO:0000256" key="2">
    <source>
        <dbReference type="ARBA" id="ARBA00023002"/>
    </source>
</evidence>
<organism evidence="4 5">
    <name type="scientific">Amphritea atlantica</name>
    <dbReference type="NCBI Taxonomy" id="355243"/>
    <lineage>
        <taxon>Bacteria</taxon>
        <taxon>Pseudomonadati</taxon>
        <taxon>Pseudomonadota</taxon>
        <taxon>Gammaproteobacteria</taxon>
        <taxon>Oceanospirillales</taxon>
        <taxon>Oceanospirillaceae</taxon>
        <taxon>Amphritea</taxon>
    </lineage>
</organism>
<dbReference type="Gene3D" id="3.30.9.10">
    <property type="entry name" value="D-Amino Acid Oxidase, subunit A, domain 2"/>
    <property type="match status" value="1"/>
</dbReference>